<dbReference type="Pfam" id="PF07587">
    <property type="entry name" value="PSD1"/>
    <property type="match status" value="1"/>
</dbReference>
<evidence type="ECO:0000313" key="5">
    <source>
        <dbReference type="EMBL" id="WKN39442.1"/>
    </source>
</evidence>
<dbReference type="Pfam" id="PF13385">
    <property type="entry name" value="Laminin_G_3"/>
    <property type="match status" value="1"/>
</dbReference>
<feature type="coiled-coil region" evidence="1">
    <location>
        <begin position="385"/>
        <end position="412"/>
    </location>
</feature>
<accession>A0AA49GR64</accession>
<dbReference type="GO" id="GO:0009055">
    <property type="term" value="F:electron transfer activity"/>
    <property type="evidence" value="ECO:0007669"/>
    <property type="project" value="InterPro"/>
</dbReference>
<dbReference type="InterPro" id="IPR013320">
    <property type="entry name" value="ConA-like_dom_sf"/>
</dbReference>
<keyword evidence="1" id="KW-0175">Coiled coil</keyword>
<dbReference type="SUPFAM" id="SSF49899">
    <property type="entry name" value="Concanavalin A-like lectins/glucanases"/>
    <property type="match status" value="1"/>
</dbReference>
<dbReference type="InterPro" id="IPR011444">
    <property type="entry name" value="DUF1549"/>
</dbReference>
<proteinExistence type="predicted"/>
<dbReference type="Gene3D" id="2.60.120.200">
    <property type="match status" value="1"/>
</dbReference>
<feature type="domain" description="DUF1553" evidence="3">
    <location>
        <begin position="745"/>
        <end position="1004"/>
    </location>
</feature>
<feature type="domain" description="DUF1549" evidence="2">
    <location>
        <begin position="158"/>
        <end position="363"/>
    </location>
</feature>
<gene>
    <name evidence="5" type="ORF">K4G66_12140</name>
</gene>
<dbReference type="GO" id="GO:0020037">
    <property type="term" value="F:heme binding"/>
    <property type="evidence" value="ECO:0007669"/>
    <property type="project" value="InterPro"/>
</dbReference>
<dbReference type="EMBL" id="CP120682">
    <property type="protein sequence ID" value="WKN39442.1"/>
    <property type="molecule type" value="Genomic_DNA"/>
</dbReference>
<organism evidence="5">
    <name type="scientific">Roseihalotalea indica</name>
    <dbReference type="NCBI Taxonomy" id="2867963"/>
    <lineage>
        <taxon>Bacteria</taxon>
        <taxon>Pseudomonadati</taxon>
        <taxon>Bacteroidota</taxon>
        <taxon>Cytophagia</taxon>
        <taxon>Cytophagales</taxon>
        <taxon>Catalimonadaceae</taxon>
        <taxon>Roseihalotalea</taxon>
    </lineage>
</organism>
<dbReference type="Pfam" id="PF07583">
    <property type="entry name" value="PSCyt2"/>
    <property type="match status" value="1"/>
</dbReference>
<name>A0AA49GR64_9BACT</name>
<evidence type="ECO:0000256" key="1">
    <source>
        <dbReference type="SAM" id="Coils"/>
    </source>
</evidence>
<dbReference type="AlphaFoldDB" id="A0AA49GR64"/>
<sequence length="1059" mass="120529">MLRLLMLSVLLCAVACQQRMELPPEVEAKLPENLDYNFHVKPILSDRCFACHGPDQNNREGGLRLDEEASAYSALESGAHAIVPGKPRSSELVSRIYADDPEVQMPPPESNLQLTEYEKAVLTRWVEEGAAYKPHWSFIPPEKPEVPEVENTKWPKNEIDNFVLRQAEQKDVQPSSEADRETLIRRVTFDLTGLPPTLEEINAFLEDDSPNAYEKVVDRLLASSAYGERMAAYWMDVARYADSYGYLDDKHRPMWPWRDWVIEAYNKNLPYDQFITWQLAGDLLPDATQEQVLATAFNRNHNQNSEAGIIYEEYRVEYVADRTNTLGKAFLGLTLECARCHDHKYDPISQKEYYQMFAFFNSTFEIGSPSYGVDQTPGPALLLADSATEEQIASLKQAIARHEQQVANHHKKATPEVVKAKVQADIAQNVRKNLVAYYPFDVVTNDQSPNKIDSSKPATFKDPIPVEGVYNGAIKIDPNNHVTLGQDVGLFERTDPFTVSLWIKPAKTYEEATVFQHNYHKRYGYTGYTLLLLDNKLSFQLSHSYPHNAIQVMTTEAIPENEWAQVTLTYDGSSKASGTKIFVNGELADTEVVYDNLYKSIIPKINEHTYEFEGFYLGMRGNHTTFPEGLIDELKVFDRNLTALEVKQVYGEANPVDQATPEELQEYYLAHYDPQYQQQLEEVHKLRVEEHTLIDSIPEIMVMGDLPEPRQSYILERGVYDAHGEEVSPATPEQVLNFPDTLSANRLGLARWMTSPDNPLTARVAVNRIWQMHFGKGLVSTSDDFGNQGELPTHPELLDWLAVKFRESGWDKKAMHKLIAMSATYRQSSVITPEMLEMDPDNALLARGPRYRLSAEMIRDNALSVSGLLTEHVGGPSVYPYQPEGLWDELSNKPWRYKYEQAEGEDLYRRSLYTVWKRTSPPPSMLIFDAADRGVCTVNRRNTSTPLQALVLLNDPQYVEASRMLAERMVLEGGENVEEQLTFGFRLLTGRHPNEKELALLRRMYDEENQRFSEKPNRAIAYLSTGEAPRNKQLNSAKVASLATIANAIMNTDEAYTKK</sequence>
<reference evidence="5" key="2">
    <citation type="journal article" date="2024" name="Antonie Van Leeuwenhoek">
        <title>Roseihalotalea indica gen. nov., sp. nov., a halophilic Bacteroidetes from mesopelagic Southwest Indian Ocean with higher carbohydrate metabolic potential.</title>
        <authorList>
            <person name="Chen B."/>
            <person name="Zhang M."/>
            <person name="Lin D."/>
            <person name="Ye J."/>
            <person name="Tang K."/>
        </authorList>
    </citation>
    <scope>NUCLEOTIDE SEQUENCE</scope>
    <source>
        <strain evidence="5">TK19036</strain>
    </source>
</reference>
<evidence type="ECO:0000259" key="4">
    <source>
        <dbReference type="Pfam" id="PF07635"/>
    </source>
</evidence>
<protein>
    <submittedName>
        <fullName evidence="5">DUF1553 domain-containing protein</fullName>
    </submittedName>
</protein>
<dbReference type="PANTHER" id="PTHR35889:SF3">
    <property type="entry name" value="F-BOX DOMAIN-CONTAINING PROTEIN"/>
    <property type="match status" value="1"/>
</dbReference>
<dbReference type="Pfam" id="PF07635">
    <property type="entry name" value="PSCyt1"/>
    <property type="match status" value="1"/>
</dbReference>
<evidence type="ECO:0000259" key="3">
    <source>
        <dbReference type="Pfam" id="PF07587"/>
    </source>
</evidence>
<dbReference type="SUPFAM" id="SSF46626">
    <property type="entry name" value="Cytochrome c"/>
    <property type="match status" value="1"/>
</dbReference>
<evidence type="ECO:0000259" key="2">
    <source>
        <dbReference type="Pfam" id="PF07583"/>
    </source>
</evidence>
<dbReference type="InterPro" id="IPR036909">
    <property type="entry name" value="Cyt_c-like_dom_sf"/>
</dbReference>
<feature type="domain" description="Cytochrome C Planctomycete-type" evidence="4">
    <location>
        <begin position="48"/>
        <end position="109"/>
    </location>
</feature>
<dbReference type="GO" id="GO:0005975">
    <property type="term" value="P:carbohydrate metabolic process"/>
    <property type="evidence" value="ECO:0007669"/>
    <property type="project" value="UniProtKB-ARBA"/>
</dbReference>
<dbReference type="PANTHER" id="PTHR35889">
    <property type="entry name" value="CYCLOINULO-OLIGOSACCHARIDE FRUCTANOTRANSFERASE-RELATED"/>
    <property type="match status" value="1"/>
</dbReference>
<dbReference type="InterPro" id="IPR022655">
    <property type="entry name" value="DUF1553"/>
</dbReference>
<reference evidence="5" key="1">
    <citation type="journal article" date="2023" name="Comput. Struct. Biotechnol. J.">
        <title>Discovery of a novel marine Bacteroidetes with a rich repertoire of carbohydrate-active enzymes.</title>
        <authorList>
            <person name="Chen B."/>
            <person name="Liu G."/>
            <person name="Chen Q."/>
            <person name="Wang H."/>
            <person name="Liu L."/>
            <person name="Tang K."/>
        </authorList>
    </citation>
    <scope>NUCLEOTIDE SEQUENCE</scope>
    <source>
        <strain evidence="5">TK19036</strain>
    </source>
</reference>
<dbReference type="InterPro" id="IPR011429">
    <property type="entry name" value="Cyt_c_Planctomycete-type"/>
</dbReference>
<dbReference type="GO" id="GO:0004553">
    <property type="term" value="F:hydrolase activity, hydrolyzing O-glycosyl compounds"/>
    <property type="evidence" value="ECO:0007669"/>
    <property type="project" value="UniProtKB-ARBA"/>
</dbReference>